<dbReference type="EMBL" id="CM044704">
    <property type="protein sequence ID" value="KAI5667576.1"/>
    <property type="molecule type" value="Genomic_DNA"/>
</dbReference>
<evidence type="ECO:0000313" key="1">
    <source>
        <dbReference type="EMBL" id="KAI5667576.1"/>
    </source>
</evidence>
<reference evidence="2" key="1">
    <citation type="journal article" date="2023" name="Nat. Plants">
        <title>Single-cell RNA sequencing provides a high-resolution roadmap for understanding the multicellular compartmentation of specialized metabolism.</title>
        <authorList>
            <person name="Sun S."/>
            <person name="Shen X."/>
            <person name="Li Y."/>
            <person name="Li Y."/>
            <person name="Wang S."/>
            <person name="Li R."/>
            <person name="Zhang H."/>
            <person name="Shen G."/>
            <person name="Guo B."/>
            <person name="Wei J."/>
            <person name="Xu J."/>
            <person name="St-Pierre B."/>
            <person name="Chen S."/>
            <person name="Sun C."/>
        </authorList>
    </citation>
    <scope>NUCLEOTIDE SEQUENCE [LARGE SCALE GENOMIC DNA]</scope>
</reference>
<name>A0ACC0B4J4_CATRO</name>
<organism evidence="1 2">
    <name type="scientific">Catharanthus roseus</name>
    <name type="common">Madagascar periwinkle</name>
    <name type="synonym">Vinca rosea</name>
    <dbReference type="NCBI Taxonomy" id="4058"/>
    <lineage>
        <taxon>Eukaryota</taxon>
        <taxon>Viridiplantae</taxon>
        <taxon>Streptophyta</taxon>
        <taxon>Embryophyta</taxon>
        <taxon>Tracheophyta</taxon>
        <taxon>Spermatophyta</taxon>
        <taxon>Magnoliopsida</taxon>
        <taxon>eudicotyledons</taxon>
        <taxon>Gunneridae</taxon>
        <taxon>Pentapetalae</taxon>
        <taxon>asterids</taxon>
        <taxon>lamiids</taxon>
        <taxon>Gentianales</taxon>
        <taxon>Apocynaceae</taxon>
        <taxon>Rauvolfioideae</taxon>
        <taxon>Vinceae</taxon>
        <taxon>Catharanthinae</taxon>
        <taxon>Catharanthus</taxon>
    </lineage>
</organism>
<dbReference type="Proteomes" id="UP001060085">
    <property type="component" value="Linkage Group LG04"/>
</dbReference>
<proteinExistence type="predicted"/>
<keyword evidence="2" id="KW-1185">Reference proteome</keyword>
<evidence type="ECO:0000313" key="2">
    <source>
        <dbReference type="Proteomes" id="UP001060085"/>
    </source>
</evidence>
<gene>
    <name evidence="1" type="ORF">M9H77_17429</name>
</gene>
<sequence length="116" mass="12780">MKDPILILNSQFYATKYNFILNWVQCGLGRTGYLWAYEIYGVYLDIMTLAKPLAGGLPIDVVLLTKRVASSISFGDHGRTFAGSPLVCSVAIAVLDKISKPRFFAGVSKKSFQTKP</sequence>
<comment type="caution">
    <text evidence="1">The sequence shown here is derived from an EMBL/GenBank/DDBJ whole genome shotgun (WGS) entry which is preliminary data.</text>
</comment>
<accession>A0ACC0B4J4</accession>
<protein>
    <submittedName>
        <fullName evidence="1">Uncharacterized protein</fullName>
    </submittedName>
</protein>